<dbReference type="InterPro" id="IPR014001">
    <property type="entry name" value="Helicase_ATP-bd"/>
</dbReference>
<dbReference type="CDD" id="cd18795">
    <property type="entry name" value="SF2_C_Ski2"/>
    <property type="match status" value="1"/>
</dbReference>
<keyword evidence="4" id="KW-0547">Nucleotide-binding</keyword>
<dbReference type="InterPro" id="IPR011545">
    <property type="entry name" value="DEAD/DEAH_box_helicase_dom"/>
</dbReference>
<dbReference type="InterPro" id="IPR001650">
    <property type="entry name" value="Helicase_C-like"/>
</dbReference>
<reference evidence="12" key="1">
    <citation type="submission" date="2021-01" db="EMBL/GenBank/DDBJ databases">
        <authorList>
            <person name="Corre E."/>
            <person name="Pelletier E."/>
            <person name="Niang G."/>
            <person name="Scheremetjew M."/>
            <person name="Finn R."/>
            <person name="Kale V."/>
            <person name="Holt S."/>
            <person name="Cochrane G."/>
            <person name="Meng A."/>
            <person name="Brown T."/>
            <person name="Cohen L."/>
        </authorList>
    </citation>
    <scope>NUCLEOTIDE SEQUENCE</scope>
    <source>
        <strain evidence="12">NY070348D</strain>
    </source>
</reference>
<feature type="region of interest" description="Disordered" evidence="9">
    <location>
        <begin position="284"/>
        <end position="314"/>
    </location>
</feature>
<dbReference type="InterPro" id="IPR027417">
    <property type="entry name" value="P-loop_NTPase"/>
</dbReference>
<dbReference type="SMART" id="SM00487">
    <property type="entry name" value="DEXDc"/>
    <property type="match status" value="1"/>
</dbReference>
<sequence length="1340" mass="150211">MGEALVELDRLLGEDEGEGSKTFELPFRVEMCNSFGEFSVVDEENLNREERRCKEKEKNVSLPFDTFPLFKCLEKSSGLIEETVNNISNRDLEIQPLAGDDCDESLIYRLGLCVNNLQSQDTTIELVYTDPLNASTMDMPLREAEISGRQPLDLQHFARGKSGNSPFTPGGIDNEQPREASVKRNAEFYGPEQIRQSLVALGISDQARDCLLRVPPGFDEFPAEIFEKGVAAEEATPLQEAENPLLDQALPELDYSDAPLPTREERHQQMVERHKQMLAMSYSLESDDEDDDSCRDEDARDFEADDSNGHQLEEDPFHHTINVSEENITTDSKLTDMNDIDVKDLEAELLEITEETSNVIAQDFFGATKQPEWKNSAKQGTDDNKWAVTQPVDTSTFSQRVPHPAIEYPFELDDFQKQAVLHLENGESVFVAAHTSAGKTVVAEYAIAMAMKHRTRVIYTSPIKALSNQKFRDFAKKFNEEDVGLVTGDVTINGSASCLVMTTEILRSMLYRGADLIRDIEWVIFDEVHYINDAERGVVWEEVIIMLPEHVNLIFLSATTPNTLEFSAWIGRTKKRRVHVISTEKRPVPLEHFMCAGGKLYKVMDAKKNFLKDGYNKAVAACKSADAAEAEKKNSGKIAPGSKKQQEQQKQRWKQSRGGGNEKTERSQWLTLIRDLEKRELVPVVVFSFSKRMCDERAAALTSLDMVVAKEKHRIHSVFARAMTRLQGSDKYLPQVLRVKELINRGIGVHHGGLLPILKEVVEILFCQGLIKILFATETFAIGVNMPARTVIFNGLRKHDGVRFRDILPGEYTQMAGRAGRRGIDTVGTVIISCTSGKEPPPIDVLSIMLTGSATKLTSQFRLSYTMILNLLRVAELTVADMIKRSFSEFGTQRLIGGRDVVAMISKGERRLKELKERLGKPCEDIVFYQERVEEMKNRLTPLVQQVLQGDFGRKAANMLFPVGRVVIYSDAVIPMSIGCVCKSPKAGARSLQLLLKVHGEIDGIGPTLYAKDGVVIKDASAADLLNIVLVSEFIVEGEDLLAGFSSLLTKHSAPSQKDEHTTVPGAQIVLSPLDPIKALKVGDLDFVQAWREATTLARDLFSVTCHTCKMMPEAFAKQYRISTMERKIRNARKAISDENLALFPDFQARINVLQYLGYISKSDRSVQLKGRAACEVNTCDELILTEMILDDVFGPLSAAECAALCSAMVMQKKCDDEPILTDALQKAKEKTLRITNRLDALQRRFRVEVDPDYVEISVNFALMEAVYEWARGMPFRDICKLTSLEEGSIVRCITRLDETCREVRNIAQIVGDAALFKKLEDASELIKRDIIFASSLYVT</sequence>
<gene>
    <name evidence="12" type="ORF">QSP1433_LOCUS16718</name>
</gene>
<dbReference type="PANTHER" id="PTHR12131">
    <property type="entry name" value="ATP-DEPENDENT RNA AND DNA HELICASE"/>
    <property type="match status" value="1"/>
</dbReference>
<feature type="compositionally biased region" description="Basic and acidic residues" evidence="9">
    <location>
        <begin position="296"/>
        <end position="314"/>
    </location>
</feature>
<dbReference type="GO" id="GO:0004386">
    <property type="term" value="F:helicase activity"/>
    <property type="evidence" value="ECO:0007669"/>
    <property type="project" value="UniProtKB-KW"/>
</dbReference>
<keyword evidence="3" id="KW-0963">Cytoplasm</keyword>
<evidence type="ECO:0000256" key="2">
    <source>
        <dbReference type="ARBA" id="ARBA00010140"/>
    </source>
</evidence>
<evidence type="ECO:0000256" key="8">
    <source>
        <dbReference type="ARBA" id="ARBA00022884"/>
    </source>
</evidence>
<dbReference type="GO" id="GO:0003723">
    <property type="term" value="F:RNA binding"/>
    <property type="evidence" value="ECO:0007669"/>
    <property type="project" value="UniProtKB-KW"/>
</dbReference>
<dbReference type="GO" id="GO:0005524">
    <property type="term" value="F:ATP binding"/>
    <property type="evidence" value="ECO:0007669"/>
    <property type="project" value="UniProtKB-KW"/>
</dbReference>
<keyword evidence="8" id="KW-0694">RNA-binding</keyword>
<accession>A0A7S2WT17</accession>
<keyword evidence="5" id="KW-0378">Hydrolase</keyword>
<dbReference type="SMART" id="SM00490">
    <property type="entry name" value="HELICc"/>
    <property type="match status" value="1"/>
</dbReference>
<dbReference type="GO" id="GO:0070478">
    <property type="term" value="P:nuclear-transcribed mRNA catabolic process, 3'-5' exonucleolytic nonsense-mediated decay"/>
    <property type="evidence" value="ECO:0007669"/>
    <property type="project" value="TreeGrafter"/>
</dbReference>
<dbReference type="PROSITE" id="PS51192">
    <property type="entry name" value="HELICASE_ATP_BIND_1"/>
    <property type="match status" value="1"/>
</dbReference>
<evidence type="ECO:0000259" key="10">
    <source>
        <dbReference type="PROSITE" id="PS51192"/>
    </source>
</evidence>
<evidence type="ECO:0000313" key="12">
    <source>
        <dbReference type="EMBL" id="CAD9706364.1"/>
    </source>
</evidence>
<keyword evidence="6" id="KW-0347">Helicase</keyword>
<dbReference type="FunFam" id="3.40.50.300:FF:000987">
    <property type="entry name" value="DEAD/DEAH box RNA helicase"/>
    <property type="match status" value="1"/>
</dbReference>
<organism evidence="12">
    <name type="scientific">Mucochytrium quahogii</name>
    <dbReference type="NCBI Taxonomy" id="96639"/>
    <lineage>
        <taxon>Eukaryota</taxon>
        <taxon>Sar</taxon>
        <taxon>Stramenopiles</taxon>
        <taxon>Bigyra</taxon>
        <taxon>Labyrinthulomycetes</taxon>
        <taxon>Thraustochytrida</taxon>
        <taxon>Thraustochytriidae</taxon>
        <taxon>Mucochytrium</taxon>
    </lineage>
</organism>
<dbReference type="InterPro" id="IPR050699">
    <property type="entry name" value="RNA-DNA_Helicase"/>
</dbReference>
<dbReference type="SUPFAM" id="SSF52540">
    <property type="entry name" value="P-loop containing nucleoside triphosphate hydrolases"/>
    <property type="match status" value="1"/>
</dbReference>
<comment type="subcellular location">
    <subcellularLocation>
        <location evidence="1">Cytoplasm</location>
    </subcellularLocation>
</comment>
<dbReference type="Pfam" id="PF08148">
    <property type="entry name" value="DSHCT"/>
    <property type="match status" value="1"/>
</dbReference>
<dbReference type="SMART" id="SM01142">
    <property type="entry name" value="DSHCT"/>
    <property type="match status" value="1"/>
</dbReference>
<evidence type="ECO:0000256" key="1">
    <source>
        <dbReference type="ARBA" id="ARBA00004496"/>
    </source>
</evidence>
<evidence type="ECO:0000256" key="3">
    <source>
        <dbReference type="ARBA" id="ARBA00022490"/>
    </source>
</evidence>
<comment type="similarity">
    <text evidence="2">Belongs to the helicase family. SKI2 subfamily.</text>
</comment>
<dbReference type="FunFam" id="1.10.3380.30:FF:000001">
    <property type="entry name" value="Ski2 ATP-dependent RNA helicase"/>
    <property type="match status" value="1"/>
</dbReference>
<dbReference type="InterPro" id="IPR012961">
    <property type="entry name" value="Ski2/MTR4_C"/>
</dbReference>
<evidence type="ECO:0000256" key="9">
    <source>
        <dbReference type="SAM" id="MobiDB-lite"/>
    </source>
</evidence>
<feature type="compositionally biased region" description="Acidic residues" evidence="9">
    <location>
        <begin position="285"/>
        <end position="295"/>
    </location>
</feature>
<proteinExistence type="inferred from homology"/>
<dbReference type="Pfam" id="PF00270">
    <property type="entry name" value="DEAD"/>
    <property type="match status" value="1"/>
</dbReference>
<dbReference type="PANTHER" id="PTHR12131:SF1">
    <property type="entry name" value="ATP-DEPENDENT RNA HELICASE SUPV3L1, MITOCHONDRIAL-RELATED"/>
    <property type="match status" value="1"/>
</dbReference>
<feature type="domain" description="Helicase C-terminal" evidence="11">
    <location>
        <begin position="675"/>
        <end position="869"/>
    </location>
</feature>
<name>A0A7S2WT17_9STRA</name>
<dbReference type="EMBL" id="HBHK01026576">
    <property type="protein sequence ID" value="CAD9706364.1"/>
    <property type="molecule type" value="Transcribed_RNA"/>
</dbReference>
<evidence type="ECO:0000256" key="6">
    <source>
        <dbReference type="ARBA" id="ARBA00022806"/>
    </source>
</evidence>
<evidence type="ECO:0000259" key="11">
    <source>
        <dbReference type="PROSITE" id="PS51194"/>
    </source>
</evidence>
<evidence type="ECO:0000256" key="4">
    <source>
        <dbReference type="ARBA" id="ARBA00022741"/>
    </source>
</evidence>
<dbReference type="GO" id="GO:0055087">
    <property type="term" value="C:Ski complex"/>
    <property type="evidence" value="ECO:0007669"/>
    <property type="project" value="TreeGrafter"/>
</dbReference>
<feature type="domain" description="Helicase ATP-binding" evidence="10">
    <location>
        <begin position="420"/>
        <end position="578"/>
    </location>
</feature>
<dbReference type="Gene3D" id="3.40.50.300">
    <property type="entry name" value="P-loop containing nucleotide triphosphate hydrolases"/>
    <property type="match status" value="2"/>
</dbReference>
<feature type="region of interest" description="Disordered" evidence="9">
    <location>
        <begin position="632"/>
        <end position="665"/>
    </location>
</feature>
<evidence type="ECO:0000256" key="7">
    <source>
        <dbReference type="ARBA" id="ARBA00022840"/>
    </source>
</evidence>
<evidence type="ECO:0000256" key="5">
    <source>
        <dbReference type="ARBA" id="ARBA00022801"/>
    </source>
</evidence>
<dbReference type="Pfam" id="PF00271">
    <property type="entry name" value="Helicase_C"/>
    <property type="match status" value="1"/>
</dbReference>
<protein>
    <submittedName>
        <fullName evidence="12">Uncharacterized protein</fullName>
    </submittedName>
</protein>
<dbReference type="FunFam" id="3.40.50.300:FF:000354">
    <property type="entry name" value="ATP-dependent RNA helicase SKI2"/>
    <property type="match status" value="1"/>
</dbReference>
<dbReference type="Gene3D" id="1.10.3380.30">
    <property type="match status" value="1"/>
</dbReference>
<dbReference type="PROSITE" id="PS51194">
    <property type="entry name" value="HELICASE_CTER"/>
    <property type="match status" value="1"/>
</dbReference>
<dbReference type="GO" id="GO:0016787">
    <property type="term" value="F:hydrolase activity"/>
    <property type="evidence" value="ECO:0007669"/>
    <property type="project" value="UniProtKB-KW"/>
</dbReference>
<keyword evidence="7" id="KW-0067">ATP-binding</keyword>